<feature type="transmembrane region" description="Helical" evidence="1">
    <location>
        <begin position="45"/>
        <end position="66"/>
    </location>
</feature>
<sequence length="210" mass="22467">MTRFLPWAVALGLGAFHGLNPAMGWLFAVALGYQEGRKRAIVQAVGALVVGHCLAVGAAVMLFWVAGIWLPWHGIAVGAAVLLAGFGFYWLLRARHPRWVGMRVGFRDLVFWAFLMATAHGAGLMLLPVLGTAGLCGQGAGWLPLGEALGVAVVHSVGYWAVALGISLFVFEKIGLSFLRKAWWNLDLLWGTALLLAAGTLLLFPQQAGH</sequence>
<reference evidence="2 3" key="1">
    <citation type="submission" date="2019-09" db="EMBL/GenBank/DDBJ databases">
        <authorList>
            <person name="Cremers G."/>
        </authorList>
    </citation>
    <scope>NUCLEOTIDE SEQUENCE [LARGE SCALE GENOMIC DNA]</scope>
    <source>
        <strain evidence="2">4A</strain>
    </source>
</reference>
<feature type="transmembrane region" description="Helical" evidence="1">
    <location>
        <begin position="104"/>
        <end position="128"/>
    </location>
</feature>
<dbReference type="AlphaFoldDB" id="A0A5E6M6P3"/>
<evidence type="ECO:0000313" key="3">
    <source>
        <dbReference type="Proteomes" id="UP000334923"/>
    </source>
</evidence>
<protein>
    <recommendedName>
        <fullName evidence="4">Lysine transporter LysE</fullName>
    </recommendedName>
</protein>
<name>A0A5E6M6P3_9BACT</name>
<keyword evidence="1" id="KW-0812">Transmembrane</keyword>
<gene>
    <name evidence="2" type="ORF">MAMT_00394</name>
</gene>
<dbReference type="RefSeq" id="WP_142659262.1">
    <property type="nucleotide sequence ID" value="NZ_CABFVA020000014.1"/>
</dbReference>
<keyword evidence="3" id="KW-1185">Reference proteome</keyword>
<keyword evidence="1" id="KW-0472">Membrane</keyword>
<accession>A0A5E6M6P3</accession>
<evidence type="ECO:0000256" key="1">
    <source>
        <dbReference type="SAM" id="Phobius"/>
    </source>
</evidence>
<feature type="transmembrane region" description="Helical" evidence="1">
    <location>
        <begin position="183"/>
        <end position="204"/>
    </location>
</feature>
<organism evidence="2 3">
    <name type="scientific">Methylacidimicrobium tartarophylax</name>
    <dbReference type="NCBI Taxonomy" id="1041768"/>
    <lineage>
        <taxon>Bacteria</taxon>
        <taxon>Pseudomonadati</taxon>
        <taxon>Verrucomicrobiota</taxon>
        <taxon>Methylacidimicrobium</taxon>
    </lineage>
</organism>
<evidence type="ECO:0008006" key="4">
    <source>
        <dbReference type="Google" id="ProtNLM"/>
    </source>
</evidence>
<feature type="transmembrane region" description="Helical" evidence="1">
    <location>
        <begin position="72"/>
        <end position="92"/>
    </location>
</feature>
<evidence type="ECO:0000313" key="2">
    <source>
        <dbReference type="EMBL" id="VVM05001.1"/>
    </source>
</evidence>
<keyword evidence="1" id="KW-1133">Transmembrane helix</keyword>
<proteinExistence type="predicted"/>
<feature type="transmembrane region" description="Helical" evidence="1">
    <location>
        <begin position="6"/>
        <end position="33"/>
    </location>
</feature>
<dbReference type="OrthoDB" id="8850092at2"/>
<dbReference type="Proteomes" id="UP000334923">
    <property type="component" value="Unassembled WGS sequence"/>
</dbReference>
<dbReference type="EMBL" id="CABFVA020000014">
    <property type="protein sequence ID" value="VVM05001.1"/>
    <property type="molecule type" value="Genomic_DNA"/>
</dbReference>
<feature type="transmembrane region" description="Helical" evidence="1">
    <location>
        <begin position="148"/>
        <end position="171"/>
    </location>
</feature>